<accession>A0ABT2XHI4</accession>
<reference evidence="1 2" key="1">
    <citation type="submission" date="2021-07" db="EMBL/GenBank/DDBJ databases">
        <title>Clinical implication of Pseudomonas aeruginosa: further insight on the antimicrobial resistance.</title>
        <authorList>
            <person name="Macori G."/>
            <person name="Fanning S."/>
            <person name="Alqahtani A."/>
        </authorList>
    </citation>
    <scope>NUCLEOTIDE SEQUENCE [LARGE SCALE GENOMIC DNA]</scope>
    <source>
        <strain evidence="1 2">CFS3442</strain>
    </source>
</reference>
<dbReference type="RefSeq" id="WP_197611430.1">
    <property type="nucleotide sequence ID" value="NZ_JAHWBK010000008.1"/>
</dbReference>
<proteinExistence type="predicted"/>
<gene>
    <name evidence="1" type="ORF">KYJ44_13770</name>
</gene>
<sequence>MNDIFREIHFKLLQNQATLADALEALKEALSASHQLTPNWHALGFIHCKLFESEAGTLRLHIWPPNERSPLEQKSKIHDHIFDLKSLVLCGQITNVLHTESDRIETPSKAFELHYVEYNRQGSRLIASGKEVFAAEKIRSEIKKGNTYQIQKGMLHDSQVSIDELTATIVATYGHVQERPRMLGTPGETPPKKRELVAFPTIDWENLIQKVIDELRKESGA</sequence>
<protein>
    <recommendedName>
        <fullName evidence="3">AbiTii domain-containing protein</fullName>
    </recommendedName>
</protein>
<evidence type="ECO:0000313" key="2">
    <source>
        <dbReference type="Proteomes" id="UP001208054"/>
    </source>
</evidence>
<evidence type="ECO:0008006" key="3">
    <source>
        <dbReference type="Google" id="ProtNLM"/>
    </source>
</evidence>
<dbReference type="EMBL" id="JAHWBK010000008">
    <property type="protein sequence ID" value="MCV0325395.1"/>
    <property type="molecule type" value="Genomic_DNA"/>
</dbReference>
<organism evidence="1 2">
    <name type="scientific">Stenotrophomonas riyadhensis</name>
    <dbReference type="NCBI Taxonomy" id="2859893"/>
    <lineage>
        <taxon>Bacteria</taxon>
        <taxon>Pseudomonadati</taxon>
        <taxon>Pseudomonadota</taxon>
        <taxon>Gammaproteobacteria</taxon>
        <taxon>Lysobacterales</taxon>
        <taxon>Lysobacteraceae</taxon>
        <taxon>Stenotrophomonas</taxon>
    </lineage>
</organism>
<name>A0ABT2XHI4_9GAMM</name>
<evidence type="ECO:0000313" key="1">
    <source>
        <dbReference type="EMBL" id="MCV0325395.1"/>
    </source>
</evidence>
<dbReference type="Proteomes" id="UP001208054">
    <property type="component" value="Unassembled WGS sequence"/>
</dbReference>
<comment type="caution">
    <text evidence="1">The sequence shown here is derived from an EMBL/GenBank/DDBJ whole genome shotgun (WGS) entry which is preliminary data.</text>
</comment>
<keyword evidence="2" id="KW-1185">Reference proteome</keyword>